<dbReference type="RefSeq" id="WP_103080882.1">
    <property type="nucleotide sequence ID" value="NZ_CP021850.1"/>
</dbReference>
<keyword evidence="1" id="KW-1133">Transmembrane helix</keyword>
<name>A0A2K2FHS0_9CLOT</name>
<keyword evidence="1" id="KW-0472">Membrane</keyword>
<sequence length="125" mass="13765">MLKKGDIALVILLVVAVIAGLAGIRFYRGGMKGDRIAVIKQENKVIREINLDEVQEAERLSLTGDYNNIILIEKGRIRFEESDCPDLVCVHTGWLDKTGSFAACLPNKSLIMIKGEGEEVDGATY</sequence>
<dbReference type="EMBL" id="NIOJ01000011">
    <property type="protein sequence ID" value="PNU00433.1"/>
    <property type="molecule type" value="Genomic_DNA"/>
</dbReference>
<accession>A0A2K2FHS0</accession>
<dbReference type="InterPro" id="IPR038690">
    <property type="entry name" value="NusG_2_sf"/>
</dbReference>
<reference evidence="2 3" key="1">
    <citation type="submission" date="2017-06" db="EMBL/GenBank/DDBJ databases">
        <title>Investigating the central metabolism of Clostridium thermosuccinogenes.</title>
        <authorList>
            <person name="Koendjbiharie J.G."/>
            <person name="van Kranenburg R."/>
        </authorList>
    </citation>
    <scope>NUCLEOTIDE SEQUENCE [LARGE SCALE GENOMIC DNA]</scope>
    <source>
        <strain evidence="2 3">DSM 5806</strain>
    </source>
</reference>
<gene>
    <name evidence="2" type="ORF">CDQ84_06310</name>
</gene>
<dbReference type="KEGG" id="cthd:CDO33_04950"/>
<dbReference type="Pfam" id="PF07009">
    <property type="entry name" value="NusG_II"/>
    <property type="match status" value="1"/>
</dbReference>
<dbReference type="CDD" id="cd09846">
    <property type="entry name" value="DUF1312"/>
    <property type="match status" value="1"/>
</dbReference>
<organism evidence="2 3">
    <name type="scientific">Clostridium thermosuccinogenes</name>
    <dbReference type="NCBI Taxonomy" id="84032"/>
    <lineage>
        <taxon>Bacteria</taxon>
        <taxon>Bacillati</taxon>
        <taxon>Bacillota</taxon>
        <taxon>Clostridia</taxon>
        <taxon>Eubacteriales</taxon>
        <taxon>Clostridiaceae</taxon>
        <taxon>Clostridium</taxon>
    </lineage>
</organism>
<dbReference type="Proteomes" id="UP000236151">
    <property type="component" value="Unassembled WGS sequence"/>
</dbReference>
<protein>
    <recommendedName>
        <fullName evidence="4">NusG domain-containing protein</fullName>
    </recommendedName>
</protein>
<evidence type="ECO:0000313" key="2">
    <source>
        <dbReference type="EMBL" id="PNU00433.1"/>
    </source>
</evidence>
<dbReference type="AlphaFoldDB" id="A0A2K2FHS0"/>
<feature type="transmembrane region" description="Helical" evidence="1">
    <location>
        <begin position="6"/>
        <end position="27"/>
    </location>
</feature>
<dbReference type="OrthoDB" id="47603at2"/>
<proteinExistence type="predicted"/>
<evidence type="ECO:0008006" key="4">
    <source>
        <dbReference type="Google" id="ProtNLM"/>
    </source>
</evidence>
<dbReference type="Gene3D" id="2.60.320.10">
    <property type="entry name" value="N-utilization substance G protein NusG, insert domain"/>
    <property type="match status" value="1"/>
</dbReference>
<comment type="caution">
    <text evidence="2">The sequence shown here is derived from an EMBL/GenBank/DDBJ whole genome shotgun (WGS) entry which is preliminary data.</text>
</comment>
<evidence type="ECO:0000256" key="1">
    <source>
        <dbReference type="SAM" id="Phobius"/>
    </source>
</evidence>
<keyword evidence="3" id="KW-1185">Reference proteome</keyword>
<keyword evidence="1" id="KW-0812">Transmembrane</keyword>
<evidence type="ECO:0000313" key="3">
    <source>
        <dbReference type="Proteomes" id="UP000236151"/>
    </source>
</evidence>